<organism evidence="2 3">
    <name type="scientific">Atlantibacter hermannii NBRC 105704</name>
    <dbReference type="NCBI Taxonomy" id="1115512"/>
    <lineage>
        <taxon>Bacteria</taxon>
        <taxon>Pseudomonadati</taxon>
        <taxon>Pseudomonadota</taxon>
        <taxon>Gammaproteobacteria</taxon>
        <taxon>Enterobacterales</taxon>
        <taxon>Enterobacteriaceae</taxon>
        <taxon>Atlantibacter</taxon>
    </lineage>
</organism>
<dbReference type="Gene3D" id="3.40.50.1110">
    <property type="entry name" value="SGNH hydrolase"/>
    <property type="match status" value="1"/>
</dbReference>
<dbReference type="AlphaFoldDB" id="H5V796"/>
<dbReference type="InterPro" id="IPR036514">
    <property type="entry name" value="SGNH_hydro_sf"/>
</dbReference>
<dbReference type="Pfam" id="PF04311">
    <property type="entry name" value="DUF459"/>
    <property type="match status" value="1"/>
</dbReference>
<feature type="transmembrane region" description="Helical" evidence="1">
    <location>
        <begin position="12"/>
        <end position="31"/>
    </location>
</feature>
<keyword evidence="1" id="KW-0472">Membrane</keyword>
<dbReference type="PANTHER" id="PTHR30383:SF24">
    <property type="entry name" value="THIOESTERASE 1_PROTEASE 1_LYSOPHOSPHOLIPASE L1"/>
    <property type="match status" value="1"/>
</dbReference>
<dbReference type="eggNOG" id="COG2845">
    <property type="taxonomic scope" value="Bacteria"/>
</dbReference>
<name>H5V796_ATLHE</name>
<accession>H5V796</accession>
<dbReference type="InterPro" id="IPR007407">
    <property type="entry name" value="DUF459"/>
</dbReference>
<keyword evidence="1" id="KW-1133">Transmembrane helix</keyword>
<dbReference type="GO" id="GO:0004622">
    <property type="term" value="F:phosphatidylcholine lysophospholipase activity"/>
    <property type="evidence" value="ECO:0007669"/>
    <property type="project" value="TreeGrafter"/>
</dbReference>
<sequence length="342" mass="38412">MPRSDYLTNLVNVFRSFYILLLSALALVWFYQHSLATWWQLTYHEPCPWSQLSLTGWTKGDALMRASLSAKEAFVASFTEAPEQEAVVPAAPPPWPPLTGKLPLMMAGPGSPAAVSASAPTDETIHTATLNQNQRVLFIGDSMMEGVAPHAMKMLNERYQVRSINLSKRSTGLAYPSAFNWPKAVKEALDKPDNIGVMVVFLGPNDPWAMPGEQRGQWLTFRSQEWETSYRSRIRSIIDEAKQHHVAVIWISPPNMRRSELNSGMAYLRTLYASEAETAHCIYLSGNSILGYSDTQYDDYRDIDGHRLRLRSGDGTHFTPQGQKMIAERILASIQVVVHENN</sequence>
<dbReference type="GeneID" id="92828360"/>
<gene>
    <name evidence="2" type="ORF">EH105704_22_00130</name>
</gene>
<dbReference type="EMBL" id="BAFF01000022">
    <property type="protein sequence ID" value="GAB53854.1"/>
    <property type="molecule type" value="Genomic_DNA"/>
</dbReference>
<dbReference type="SUPFAM" id="SSF52266">
    <property type="entry name" value="SGNH hydrolase"/>
    <property type="match status" value="1"/>
</dbReference>
<dbReference type="InterPro" id="IPR051532">
    <property type="entry name" value="Ester_Hydrolysis_Enzymes"/>
</dbReference>
<keyword evidence="1" id="KW-0812">Transmembrane</keyword>
<evidence type="ECO:0000313" key="3">
    <source>
        <dbReference type="Proteomes" id="UP000010297"/>
    </source>
</evidence>
<dbReference type="RefSeq" id="WP_002438440.1">
    <property type="nucleotide sequence ID" value="NZ_BAFF01000022.1"/>
</dbReference>
<evidence type="ECO:0000256" key="1">
    <source>
        <dbReference type="SAM" id="Phobius"/>
    </source>
</evidence>
<proteinExistence type="predicted"/>
<protein>
    <submittedName>
        <fullName evidence="2">Uncharacterized protein</fullName>
    </submittedName>
</protein>
<reference evidence="2 3" key="1">
    <citation type="submission" date="2012-02" db="EMBL/GenBank/DDBJ databases">
        <title>Whole genome shotgun sequence of Escherichia hermannii NBRC 105704.</title>
        <authorList>
            <person name="Yoshida I."/>
            <person name="Hosoyama A."/>
            <person name="Tsuchikane K."/>
            <person name="Katsumata H."/>
            <person name="Yamazaki S."/>
            <person name="Fujita N."/>
        </authorList>
    </citation>
    <scope>NUCLEOTIDE SEQUENCE [LARGE SCALE GENOMIC DNA]</scope>
    <source>
        <strain evidence="2 3">NBRC 105704</strain>
    </source>
</reference>
<dbReference type="PANTHER" id="PTHR30383">
    <property type="entry name" value="THIOESTERASE 1/PROTEASE 1/LYSOPHOSPHOLIPASE L1"/>
    <property type="match status" value="1"/>
</dbReference>
<evidence type="ECO:0000313" key="2">
    <source>
        <dbReference type="EMBL" id="GAB53854.1"/>
    </source>
</evidence>
<keyword evidence="3" id="KW-1185">Reference proteome</keyword>
<comment type="caution">
    <text evidence="2">The sequence shown here is derived from an EMBL/GenBank/DDBJ whole genome shotgun (WGS) entry which is preliminary data.</text>
</comment>
<dbReference type="Proteomes" id="UP000010297">
    <property type="component" value="Unassembled WGS sequence"/>
</dbReference>